<dbReference type="CDD" id="cd21416">
    <property type="entry name" value="HDC_protein"/>
    <property type="match status" value="1"/>
</dbReference>
<feature type="transmembrane region" description="Helical" evidence="1">
    <location>
        <begin position="265"/>
        <end position="282"/>
    </location>
</feature>
<dbReference type="Proteomes" id="UP000182379">
    <property type="component" value="Unassembled WGS sequence"/>
</dbReference>
<accession>A0A1H2YDR6</accession>
<dbReference type="AlphaFoldDB" id="A0A1H2YDR6"/>
<keyword evidence="1" id="KW-0472">Membrane</keyword>
<evidence type="ECO:0000256" key="1">
    <source>
        <dbReference type="SAM" id="Phobius"/>
    </source>
</evidence>
<dbReference type="InterPro" id="IPR049576">
    <property type="entry name" value="HDC-like"/>
</dbReference>
<feature type="transmembrane region" description="Helical" evidence="1">
    <location>
        <begin position="27"/>
        <end position="47"/>
    </location>
</feature>
<feature type="transmembrane region" description="Helical" evidence="1">
    <location>
        <begin position="116"/>
        <end position="136"/>
    </location>
</feature>
<feature type="transmembrane region" description="Helical" evidence="1">
    <location>
        <begin position="59"/>
        <end position="79"/>
    </location>
</feature>
<dbReference type="RefSeq" id="WP_074706652.1">
    <property type="nucleotide sequence ID" value="NZ_CALAKB010000018.1"/>
</dbReference>
<keyword evidence="1" id="KW-1133">Transmembrane helix</keyword>
<name>A0A1H2YDR6_ACIFE</name>
<comment type="caution">
    <text evidence="2">The sequence shown here is derived from an EMBL/GenBank/DDBJ whole genome shotgun (WGS) entry which is preliminary data.</text>
</comment>
<gene>
    <name evidence="2" type="ORF">SAMN05216495_1115</name>
</gene>
<proteinExistence type="predicted"/>
<feature type="transmembrane region" description="Helical" evidence="1">
    <location>
        <begin position="294"/>
        <end position="313"/>
    </location>
</feature>
<sequence>MGSIVSLTVLFCIYAVSELIAMRTRAILSTVLGISVILLAGFWSGILPQSIIKDAQVSGIGMGVVGMLIVSMGTTIDFAELKQEWKVVVTSILCVVFAVAAIILVGGFVMDPKIAIAGSPIFAGGNAATLIMLAAAKEKGLAYVGTFCLVLLVTQKFFGIPIASVALRHLARQLREDGEFVRRNCEASEEAVQAARKKPLAMPSVLDKPSVYLAKLGLVATLSFYAAKLTGGHIHYLVMCLILGTVFYALGFLDKGILGKTQSSGLIIFFVTIVIFSNLGATTPQQVLSVLPPLIWSAVLGVAGLCVAAALCSRLFRMPFTLAVSLGITCTFGFPTTMLISQEVATAMGETEEQRKALLNYLLPKMLVAGFVTVTITSVVLAGFVVNIL</sequence>
<feature type="transmembrane region" description="Helical" evidence="1">
    <location>
        <begin position="233"/>
        <end position="253"/>
    </location>
</feature>
<feature type="transmembrane region" description="Helical" evidence="1">
    <location>
        <begin position="361"/>
        <end position="386"/>
    </location>
</feature>
<reference evidence="2 3" key="1">
    <citation type="submission" date="2016-10" db="EMBL/GenBank/DDBJ databases">
        <authorList>
            <person name="Varghese N."/>
            <person name="Submissions S."/>
        </authorList>
    </citation>
    <scope>NUCLEOTIDE SEQUENCE [LARGE SCALE GENOMIC DNA]</scope>
    <source>
        <strain evidence="2 3">WCC6</strain>
    </source>
</reference>
<protein>
    <submittedName>
        <fullName evidence="2">Uncharacterized protein</fullName>
    </submittedName>
</protein>
<organism evidence="2 3">
    <name type="scientific">Acidaminococcus fermentans</name>
    <dbReference type="NCBI Taxonomy" id="905"/>
    <lineage>
        <taxon>Bacteria</taxon>
        <taxon>Bacillati</taxon>
        <taxon>Bacillota</taxon>
        <taxon>Negativicutes</taxon>
        <taxon>Acidaminococcales</taxon>
        <taxon>Acidaminococcaceae</taxon>
        <taxon>Acidaminococcus</taxon>
    </lineage>
</organism>
<feature type="transmembrane region" description="Helical" evidence="1">
    <location>
        <begin position="142"/>
        <end position="167"/>
    </location>
</feature>
<feature type="transmembrane region" description="Helical" evidence="1">
    <location>
        <begin position="85"/>
        <end position="109"/>
    </location>
</feature>
<feature type="transmembrane region" description="Helical" evidence="1">
    <location>
        <begin position="320"/>
        <end position="341"/>
    </location>
</feature>
<keyword evidence="1" id="KW-0812">Transmembrane</keyword>
<evidence type="ECO:0000313" key="3">
    <source>
        <dbReference type="Proteomes" id="UP000182379"/>
    </source>
</evidence>
<evidence type="ECO:0000313" key="2">
    <source>
        <dbReference type="EMBL" id="SDX03316.1"/>
    </source>
</evidence>
<dbReference type="EMBL" id="FNOP01000011">
    <property type="protein sequence ID" value="SDX03316.1"/>
    <property type="molecule type" value="Genomic_DNA"/>
</dbReference>